<dbReference type="WBParaSite" id="SCUD_0000649901-mRNA-1">
    <property type="protein sequence ID" value="SCUD_0000649901-mRNA-1"/>
    <property type="gene ID" value="SCUD_0000649901"/>
</dbReference>
<dbReference type="SUPFAM" id="SSF63411">
    <property type="entry name" value="LuxS/MPP-like metallohydrolase"/>
    <property type="match status" value="1"/>
</dbReference>
<accession>A0A183JUV6</accession>
<dbReference type="Gene3D" id="3.30.830.10">
    <property type="entry name" value="Metalloenzyme, LuxS/M16 peptidase-like"/>
    <property type="match status" value="1"/>
</dbReference>
<dbReference type="GO" id="GO:0046872">
    <property type="term" value="F:metal ion binding"/>
    <property type="evidence" value="ECO:0007669"/>
    <property type="project" value="InterPro"/>
</dbReference>
<dbReference type="PANTHER" id="PTHR43016">
    <property type="entry name" value="PRESEQUENCE PROTEASE"/>
    <property type="match status" value="1"/>
</dbReference>
<sequence length="97" mass="10802">MSYSEMSQAIELHTGGFDASPFVTPKIPSCSKTEFSSASRQIHLSSYCLESKIPNFFELWSKLFRSPDWSDQERLSTLIQMSAAGEWSANAISDSGK</sequence>
<organism evidence="4">
    <name type="scientific">Schistosoma curassoni</name>
    <dbReference type="NCBI Taxonomy" id="6186"/>
    <lineage>
        <taxon>Eukaryota</taxon>
        <taxon>Metazoa</taxon>
        <taxon>Spiralia</taxon>
        <taxon>Lophotrochozoa</taxon>
        <taxon>Platyhelminthes</taxon>
        <taxon>Trematoda</taxon>
        <taxon>Digenea</taxon>
        <taxon>Strigeidida</taxon>
        <taxon>Schistosomatoidea</taxon>
        <taxon>Schistosomatidae</taxon>
        <taxon>Schistosoma</taxon>
    </lineage>
</organism>
<dbReference type="PANTHER" id="PTHR43016:SF13">
    <property type="entry name" value="PRESEQUENCE PROTEASE, MITOCHONDRIAL"/>
    <property type="match status" value="1"/>
</dbReference>
<name>A0A183JUV6_9TREM</name>
<reference evidence="2 3" key="2">
    <citation type="submission" date="2018-11" db="EMBL/GenBank/DDBJ databases">
        <authorList>
            <consortium name="Pathogen Informatics"/>
        </authorList>
    </citation>
    <scope>NUCLEOTIDE SEQUENCE [LARGE SCALE GENOMIC DNA]</scope>
    <source>
        <strain evidence="2">Dakar</strain>
        <strain evidence="3">Dakar, Senegal</strain>
    </source>
</reference>
<dbReference type="GO" id="GO:0016485">
    <property type="term" value="P:protein processing"/>
    <property type="evidence" value="ECO:0007669"/>
    <property type="project" value="TreeGrafter"/>
</dbReference>
<feature type="domain" description="Peptidase M16C associated" evidence="1">
    <location>
        <begin position="1"/>
        <end position="96"/>
    </location>
</feature>
<dbReference type="AlphaFoldDB" id="A0A183JUV6"/>
<protein>
    <submittedName>
        <fullName evidence="4">M16C_associated domain-containing protein</fullName>
    </submittedName>
</protein>
<dbReference type="InterPro" id="IPR011249">
    <property type="entry name" value="Metalloenz_LuxS/M16"/>
</dbReference>
<evidence type="ECO:0000259" key="1">
    <source>
        <dbReference type="Pfam" id="PF08367"/>
    </source>
</evidence>
<gene>
    <name evidence="2" type="ORF">SCUD_LOCUS6498</name>
</gene>
<reference evidence="4" key="1">
    <citation type="submission" date="2016-06" db="UniProtKB">
        <authorList>
            <consortium name="WormBaseParasite"/>
        </authorList>
    </citation>
    <scope>IDENTIFICATION</scope>
</reference>
<dbReference type="STRING" id="6186.A0A183JUV6"/>
<keyword evidence="3" id="KW-1185">Reference proteome</keyword>
<dbReference type="EMBL" id="UZAK01014759">
    <property type="protein sequence ID" value="VDP04666.1"/>
    <property type="molecule type" value="Genomic_DNA"/>
</dbReference>
<evidence type="ECO:0000313" key="2">
    <source>
        <dbReference type="EMBL" id="VDP04666.1"/>
    </source>
</evidence>
<evidence type="ECO:0000313" key="4">
    <source>
        <dbReference type="WBParaSite" id="SCUD_0000649901-mRNA-1"/>
    </source>
</evidence>
<dbReference type="GO" id="GO:0005759">
    <property type="term" value="C:mitochondrial matrix"/>
    <property type="evidence" value="ECO:0007669"/>
    <property type="project" value="TreeGrafter"/>
</dbReference>
<dbReference type="GO" id="GO:0004222">
    <property type="term" value="F:metalloendopeptidase activity"/>
    <property type="evidence" value="ECO:0007669"/>
    <property type="project" value="TreeGrafter"/>
</dbReference>
<dbReference type="Pfam" id="PF08367">
    <property type="entry name" value="M16C_assoc"/>
    <property type="match status" value="1"/>
</dbReference>
<dbReference type="Proteomes" id="UP000279833">
    <property type="component" value="Unassembled WGS sequence"/>
</dbReference>
<proteinExistence type="predicted"/>
<dbReference type="InterPro" id="IPR013578">
    <property type="entry name" value="Peptidase_M16C_assoc"/>
</dbReference>
<evidence type="ECO:0000313" key="3">
    <source>
        <dbReference type="Proteomes" id="UP000279833"/>
    </source>
</evidence>